<evidence type="ECO:0000256" key="6">
    <source>
        <dbReference type="ARBA" id="ARBA00022670"/>
    </source>
</evidence>
<dbReference type="InterPro" id="IPR018161">
    <property type="entry name" value="Wnt_CS"/>
</dbReference>
<feature type="binding site" evidence="18">
    <location>
        <position position="484"/>
    </location>
    <ligand>
        <name>Zn(2+)</name>
        <dbReference type="ChEBI" id="CHEBI:29105"/>
        <note>catalytic</note>
    </ligand>
</feature>
<dbReference type="InterPro" id="IPR045371">
    <property type="entry name" value="ADAMTS_CR_3"/>
</dbReference>
<keyword evidence="8 18" id="KW-0479">Metal-binding</keyword>
<evidence type="ECO:0000256" key="15">
    <source>
        <dbReference type="ARBA" id="ARBA00023157"/>
    </source>
</evidence>
<dbReference type="GO" id="GO:0031012">
    <property type="term" value="C:extracellular matrix"/>
    <property type="evidence" value="ECO:0007669"/>
    <property type="project" value="TreeGrafter"/>
</dbReference>
<evidence type="ECO:0000259" key="21">
    <source>
        <dbReference type="PROSITE" id="PS50215"/>
    </source>
</evidence>
<dbReference type="Pfam" id="PF00090">
    <property type="entry name" value="TSP_1"/>
    <property type="match status" value="1"/>
</dbReference>
<dbReference type="SMART" id="SM00209">
    <property type="entry name" value="TSP1"/>
    <property type="match status" value="4"/>
</dbReference>
<dbReference type="PROSITE" id="PS50092">
    <property type="entry name" value="TSP1"/>
    <property type="match status" value="4"/>
</dbReference>
<feature type="region of interest" description="Disordered" evidence="20">
    <location>
        <begin position="1206"/>
        <end position="1233"/>
    </location>
</feature>
<dbReference type="GO" id="GO:0006508">
    <property type="term" value="P:proteolysis"/>
    <property type="evidence" value="ECO:0007669"/>
    <property type="project" value="UniProtKB-KW"/>
</dbReference>
<dbReference type="CDD" id="cd04273">
    <property type="entry name" value="ZnMc_ADAMTS_like"/>
    <property type="match status" value="1"/>
</dbReference>
<dbReference type="PROSITE" id="PS00246">
    <property type="entry name" value="WNT1"/>
    <property type="match status" value="1"/>
</dbReference>
<dbReference type="Gene3D" id="3.30.2460.20">
    <property type="match status" value="1"/>
</dbReference>
<keyword evidence="12 18" id="KW-0862">Zinc</keyword>
<evidence type="ECO:0000256" key="10">
    <source>
        <dbReference type="ARBA" id="ARBA00022737"/>
    </source>
</evidence>
<dbReference type="PROSITE" id="PS50900">
    <property type="entry name" value="PLAC"/>
    <property type="match status" value="1"/>
</dbReference>
<dbReference type="GO" id="GO:0004222">
    <property type="term" value="F:metalloendopeptidase activity"/>
    <property type="evidence" value="ECO:0007669"/>
    <property type="project" value="InterPro"/>
</dbReference>
<accession>A0AAD1WSV8</accession>
<dbReference type="FunFam" id="3.30.2460.20:FF:000003">
    <property type="entry name" value="Protein Wnt"/>
    <property type="match status" value="1"/>
</dbReference>
<evidence type="ECO:0000256" key="3">
    <source>
        <dbReference type="ARBA" id="ARBA00022473"/>
    </source>
</evidence>
<evidence type="ECO:0000256" key="5">
    <source>
        <dbReference type="ARBA" id="ARBA00022530"/>
    </source>
</evidence>
<dbReference type="InterPro" id="IPR010909">
    <property type="entry name" value="PLAC"/>
</dbReference>
<keyword evidence="17" id="KW-0449">Lipoprotein</keyword>
<sequence length="1750" mass="196190">MREELAYKNRGSHQLSFPKEADPGLLGASEELLLDADLMSVPLLICQSVVVQQEERRLLNAWLALQNPTRSLSFSLIALLTEQKPFSGKLSEYGVIVPFSTDRLGRYLSHVVSATGKTRGWQSSKHNGKRVARSIPDPTETHSDDSYLYFNVTVFGKQLHLRLKPNRRLVSHEATIEWQEDFQEILRRSLHAGCVYTGDVTDMPGATVAISNCDGLAPHLQLIMSFLRYNEQGNDHFVGKKTDGWRSEEDTGLMCVMCVLCVSKCVVMYCVRVSVSVMYHECVCHECVSFQRTKAPHRTAPHRTAPHLARSGVGDLPYSLDKIQGKLRENERRKRHAKKDDYNIEVLLAVDDSVVRFHGKEHVQNYVLTLINIVDEIYHDESLGVHINIVLVRMIMVGYRQSISLIERGNPSRSLEQVCRWAHSQQRSDPDHAEHHDHAVFLTRQDFGPAGMQGYAPVTGMCHPLRSCTLNHEDGFSSAFVVAHETGHVLGMEHDGQGNRCADETSMGSIMAPLVQAAFHRYHWSRCSKQELNRYIHSYDCLLDDPFEHKWPKLPELPGINYSMDEQCRFDFGVGYKMCTAFRTFDPCKQLWCSHPDNPYFCKTKKGPPLDGTECSPGKWCFKGHCIWKTPEQSYSQDGGWNSWSRFGSCSRTCGGGVRSRSRQCNNPPPAYGGRECPGATYEYQMCNNEECRGPFEDFRAQQCTQRNSYYTHENSKHIWLPYEHHDDAQKCELICQSKETGDVVFMNQVVHDGTRCSYKDPYSVCARGDCVHIGCDKEIGSFKEDDKCGVCGGDNSHCRTVKGTLVKSPKQTAGVLKMFEIPAGARHIHIEETETSTNNLAIKNQASGNFILNAKGKENKSRTFIEMGLEWDYAVEDGKESVKTSGPLHESIVVLVLPQDDDGKSSLLYKYIIHEDLLPMISNNNVLLEEMDGYEWALKSWSQCSKACGGGIQYTKYGCRRKGDNRMVHRNFCDNGKKPKPIRRRCNLQECSQPGWVTVEWGTCSKTCGKLGVQTRLVQCVQHLQNGTNRTIHTKYCTAERPDHRRPCNRLPCPAQWRTGAWSQCSLSCGEGIQQRQVVCKASDNVIGQCDGDKPETIQVCKMAPCPGKSPGLPIHSENSETITPKMPWIPPQNLPKNSISKISTKESCQGDKSIFCQMEVLARYCSIPGYHKLCCESCGKKTVPTSLTPNSEHAAMELRAPEGVDDPSPIPPASSFPTSVTKLPESSVDNTPPDAQLSALLAQRYVKTPGTNNTFLRESTLNTLFNNTSATDLGNRRLEERHSGSAASKQSKVSHLDSSDVTRRRREETWKFLRYLVFSLDLTKRLGISGLFFGFNQGKSMNNFLMTGPKAYLIYSSSVAAGAQSGIEECKYQFAWDRWNCPERTLQLSSHSGLRSEHLNYQSTGPSTAGSSLFDTGPTYPVWSINFNRILFSRLESQINRTFQSRSQIPLSPNYPLQSGTTLSTGLISPANRETAFVHAISSAGVMYTLTRNCSLGDFDNCGCDDSRNGQLGGQGWLWGGCSDNVGFGEAISKQFVDALETGQDARAAMNLHNNEAGRKAVQSTMKQTCKCHGVSGSCTTQTCWLQLPEFREVGYYLKEKYHKALKVDLLQGVGNSAASRGAIAEIFNSISKKELVHLEDSPDYCLENKTLGLLGTKGRECLKRGKMLNKWEKRSCRRLCGDCGLAVEKRRADMVSSCNCKFHWCCAVKCEQCRKSVTKYFCVKKEKRERSGGGITRKKEAKLKKKI</sequence>
<dbReference type="InterPro" id="IPR000884">
    <property type="entry name" value="TSP1_rpt"/>
</dbReference>
<dbReference type="EMBL" id="OW240922">
    <property type="protein sequence ID" value="CAH2321826.1"/>
    <property type="molecule type" value="Genomic_DNA"/>
</dbReference>
<keyword evidence="13" id="KW-0482">Metalloprotease</keyword>
<evidence type="ECO:0000256" key="17">
    <source>
        <dbReference type="ARBA" id="ARBA00023288"/>
    </source>
</evidence>
<keyword evidence="10" id="KW-0677">Repeat</keyword>
<comment type="subcellular location">
    <subcellularLocation>
        <location evidence="1 19">Secreted</location>
        <location evidence="1 19">Extracellular space</location>
        <location evidence="1 19">Extracellular matrix</location>
    </subcellularLocation>
</comment>
<keyword evidence="3 19" id="KW-0217">Developmental protein</keyword>
<keyword evidence="24" id="KW-1185">Reference proteome</keyword>
<dbReference type="GO" id="GO:0046872">
    <property type="term" value="F:metal ion binding"/>
    <property type="evidence" value="ECO:0007669"/>
    <property type="project" value="UniProtKB-KW"/>
</dbReference>
<keyword evidence="16" id="KW-0325">Glycoprotein</keyword>
<feature type="region of interest" description="Disordered" evidence="20">
    <location>
        <begin position="119"/>
        <end position="138"/>
    </location>
</feature>
<dbReference type="InterPro" id="IPR041645">
    <property type="entry name" value="ADAMTS_CR_2"/>
</dbReference>
<comment type="function">
    <text evidence="19">Ligand for members of the frizzled family of seven transmembrane receptors.</text>
</comment>
<dbReference type="FunFam" id="2.60.120.830:FF:000001">
    <property type="entry name" value="A disintegrin and metalloproteinase with thrombospondin motifs 1"/>
    <property type="match status" value="1"/>
</dbReference>
<dbReference type="Pfam" id="PF19030">
    <property type="entry name" value="TSP1_ADAMTS"/>
    <property type="match status" value="3"/>
</dbReference>
<dbReference type="InterPro" id="IPR024079">
    <property type="entry name" value="MetalloPept_cat_dom_sf"/>
</dbReference>
<dbReference type="PROSITE" id="PS50215">
    <property type="entry name" value="ADAM_MEPRO"/>
    <property type="match status" value="1"/>
</dbReference>
<dbReference type="InterPro" id="IPR050439">
    <property type="entry name" value="ADAMTS_ADAMTS-like"/>
</dbReference>
<dbReference type="InterPro" id="IPR002870">
    <property type="entry name" value="Peptidase_M12B_N"/>
</dbReference>
<dbReference type="PRINTS" id="PR01349">
    <property type="entry name" value="WNTPROTEIN"/>
</dbReference>
<feature type="binding site" evidence="18">
    <location>
        <position position="494"/>
    </location>
    <ligand>
        <name>Zn(2+)</name>
        <dbReference type="ChEBI" id="CHEBI:29105"/>
        <note>catalytic</note>
    </ligand>
</feature>
<dbReference type="InterPro" id="IPR010294">
    <property type="entry name" value="ADAMTS_spacer1"/>
</dbReference>
<evidence type="ECO:0000313" key="24">
    <source>
        <dbReference type="Proteomes" id="UP001295444"/>
    </source>
</evidence>
<dbReference type="InterPro" id="IPR036383">
    <property type="entry name" value="TSP1_rpt_sf"/>
</dbReference>
<dbReference type="SUPFAM" id="SSF82895">
    <property type="entry name" value="TSP-1 type 1 repeat"/>
    <property type="match status" value="4"/>
</dbReference>
<feature type="binding site" evidence="18">
    <location>
        <position position="488"/>
    </location>
    <ligand>
        <name>Zn(2+)</name>
        <dbReference type="ChEBI" id="CHEBI:29105"/>
        <note>catalytic</note>
    </ligand>
</feature>
<dbReference type="SUPFAM" id="SSF55486">
    <property type="entry name" value="Metalloproteases ('zincins'), catalytic domain"/>
    <property type="match status" value="1"/>
</dbReference>
<proteinExistence type="inferred from homology"/>
<dbReference type="GO" id="GO:0005102">
    <property type="term" value="F:signaling receptor binding"/>
    <property type="evidence" value="ECO:0007669"/>
    <property type="project" value="InterPro"/>
</dbReference>
<evidence type="ECO:0000313" key="23">
    <source>
        <dbReference type="EMBL" id="CAH2321826.1"/>
    </source>
</evidence>
<name>A0AAD1WSV8_PELCU</name>
<comment type="similarity">
    <text evidence="2 19">Belongs to the Wnt family.</text>
</comment>
<dbReference type="PANTHER" id="PTHR13723:SF24">
    <property type="entry name" value="A DISINTEGRIN AND METALLOPROTEINASE WITH THROMBOSPONDIN MOTIFS 14"/>
    <property type="match status" value="1"/>
</dbReference>
<dbReference type="Gene3D" id="2.60.120.830">
    <property type="match status" value="1"/>
</dbReference>
<dbReference type="InterPro" id="IPR005817">
    <property type="entry name" value="Wnt"/>
</dbReference>
<protein>
    <recommendedName>
        <fullName evidence="19">Protein Wnt</fullName>
    </recommendedName>
</protein>
<evidence type="ECO:0000256" key="8">
    <source>
        <dbReference type="ARBA" id="ARBA00022723"/>
    </source>
</evidence>
<feature type="region of interest" description="Disordered" evidence="20">
    <location>
        <begin position="1274"/>
        <end position="1302"/>
    </location>
</feature>
<dbReference type="InterPro" id="IPR043158">
    <property type="entry name" value="Wnt_C"/>
</dbReference>
<dbReference type="PRINTS" id="PR01892">
    <property type="entry name" value="WNT8PROTEIN"/>
</dbReference>
<keyword evidence="5" id="KW-0272">Extracellular matrix</keyword>
<dbReference type="Pfam" id="PF05986">
    <property type="entry name" value="ADAMTS_spacer1"/>
    <property type="match status" value="1"/>
</dbReference>
<dbReference type="Pfam" id="PF00110">
    <property type="entry name" value="wnt"/>
    <property type="match status" value="2"/>
</dbReference>
<dbReference type="Gene3D" id="2.20.100.10">
    <property type="entry name" value="Thrombospondin type-1 (TSP1) repeat"/>
    <property type="match status" value="4"/>
</dbReference>
<dbReference type="FunFam" id="2.20.100.10:FF:000006">
    <property type="entry name" value="A disintegrin and metalloproteinase with thrombospondin motifs 1"/>
    <property type="match status" value="1"/>
</dbReference>
<dbReference type="Proteomes" id="UP001295444">
    <property type="component" value="Chromosome 11"/>
</dbReference>
<dbReference type="GO" id="GO:0045944">
    <property type="term" value="P:positive regulation of transcription by RNA polymerase II"/>
    <property type="evidence" value="ECO:0007669"/>
    <property type="project" value="UniProtKB-ARBA"/>
</dbReference>
<feature type="domain" description="Peptidase M12B" evidence="21">
    <location>
        <begin position="342"/>
        <end position="546"/>
    </location>
</feature>
<dbReference type="Pfam" id="PF01562">
    <property type="entry name" value="Pep_M12B_propep"/>
    <property type="match status" value="1"/>
</dbReference>
<gene>
    <name evidence="23" type="ORF">PECUL_23A047133</name>
</gene>
<evidence type="ECO:0000256" key="13">
    <source>
        <dbReference type="ARBA" id="ARBA00023049"/>
    </source>
</evidence>
<dbReference type="Pfam" id="PF19236">
    <property type="entry name" value="ADAMTS_CR_3"/>
    <property type="match status" value="1"/>
</dbReference>
<dbReference type="GO" id="GO:0016055">
    <property type="term" value="P:Wnt signaling pathway"/>
    <property type="evidence" value="ECO:0007669"/>
    <property type="project" value="UniProtKB-KW"/>
</dbReference>
<evidence type="ECO:0000259" key="22">
    <source>
        <dbReference type="PROSITE" id="PS50900"/>
    </source>
</evidence>
<keyword evidence="9" id="KW-0732">Signal</keyword>
<evidence type="ECO:0000256" key="11">
    <source>
        <dbReference type="ARBA" id="ARBA00022801"/>
    </source>
</evidence>
<dbReference type="InterPro" id="IPR001590">
    <property type="entry name" value="Peptidase_M12B"/>
</dbReference>
<keyword evidence="4" id="KW-0964">Secreted</keyword>
<evidence type="ECO:0000256" key="9">
    <source>
        <dbReference type="ARBA" id="ARBA00022729"/>
    </source>
</evidence>
<dbReference type="GO" id="GO:0030198">
    <property type="term" value="P:extracellular matrix organization"/>
    <property type="evidence" value="ECO:0007669"/>
    <property type="project" value="TreeGrafter"/>
</dbReference>
<keyword evidence="15" id="KW-1015">Disulfide bond</keyword>
<evidence type="ECO:0000256" key="4">
    <source>
        <dbReference type="ARBA" id="ARBA00022525"/>
    </source>
</evidence>
<feature type="domain" description="PLAC" evidence="22">
    <location>
        <begin position="1146"/>
        <end position="1184"/>
    </location>
</feature>
<evidence type="ECO:0000256" key="1">
    <source>
        <dbReference type="ARBA" id="ARBA00004498"/>
    </source>
</evidence>
<dbReference type="FunFam" id="3.40.390.10:FF:000008">
    <property type="entry name" value="A disintegrin and metalloproteinase with thrombospondin motifs 3"/>
    <property type="match status" value="1"/>
</dbReference>
<evidence type="ECO:0000256" key="14">
    <source>
        <dbReference type="ARBA" id="ARBA00023145"/>
    </source>
</evidence>
<keyword evidence="11" id="KW-0378">Hydrolase</keyword>
<evidence type="ECO:0000256" key="20">
    <source>
        <dbReference type="SAM" id="MobiDB-lite"/>
    </source>
</evidence>
<dbReference type="SMART" id="SM00097">
    <property type="entry name" value="WNT1"/>
    <property type="match status" value="1"/>
</dbReference>
<evidence type="ECO:0000256" key="16">
    <source>
        <dbReference type="ARBA" id="ARBA00023180"/>
    </source>
</evidence>
<feature type="compositionally biased region" description="Basic and acidic residues" evidence="20">
    <location>
        <begin position="1276"/>
        <end position="1285"/>
    </location>
</feature>
<keyword evidence="14" id="KW-0865">Zymogen</keyword>
<feature type="active site" evidence="18">
    <location>
        <position position="485"/>
    </location>
</feature>
<evidence type="ECO:0000256" key="2">
    <source>
        <dbReference type="ARBA" id="ARBA00005683"/>
    </source>
</evidence>
<reference evidence="23" key="1">
    <citation type="submission" date="2022-03" db="EMBL/GenBank/DDBJ databases">
        <authorList>
            <person name="Alioto T."/>
            <person name="Alioto T."/>
            <person name="Gomez Garrido J."/>
        </authorList>
    </citation>
    <scope>NUCLEOTIDE SEQUENCE</scope>
</reference>
<evidence type="ECO:0000256" key="7">
    <source>
        <dbReference type="ARBA" id="ARBA00022687"/>
    </source>
</evidence>
<dbReference type="InterPro" id="IPR013301">
    <property type="entry name" value="Wnt8"/>
</dbReference>
<dbReference type="PANTHER" id="PTHR13723">
    <property type="entry name" value="ADAMTS A DISINTEGRIN AND METALLOPROTEASE WITH THROMBOSPONDIN MOTIFS PROTEASE"/>
    <property type="match status" value="1"/>
</dbReference>
<keyword evidence="7 19" id="KW-0879">Wnt signaling pathway</keyword>
<keyword evidence="6" id="KW-0645">Protease</keyword>
<dbReference type="Pfam" id="PF01421">
    <property type="entry name" value="Reprolysin"/>
    <property type="match status" value="1"/>
</dbReference>
<dbReference type="GO" id="GO:0005576">
    <property type="term" value="C:extracellular region"/>
    <property type="evidence" value="ECO:0007669"/>
    <property type="project" value="InterPro"/>
</dbReference>
<dbReference type="Gene3D" id="3.40.390.10">
    <property type="entry name" value="Collagenase (Catalytic Domain)"/>
    <property type="match status" value="1"/>
</dbReference>
<comment type="caution">
    <text evidence="18">Lacks conserved residue(s) required for the propagation of feature annotation.</text>
</comment>
<evidence type="ECO:0000256" key="19">
    <source>
        <dbReference type="RuleBase" id="RU003500"/>
    </source>
</evidence>
<organism evidence="23 24">
    <name type="scientific">Pelobates cultripes</name>
    <name type="common">Western spadefoot toad</name>
    <dbReference type="NCBI Taxonomy" id="61616"/>
    <lineage>
        <taxon>Eukaryota</taxon>
        <taxon>Metazoa</taxon>
        <taxon>Chordata</taxon>
        <taxon>Craniata</taxon>
        <taxon>Vertebrata</taxon>
        <taxon>Euteleostomi</taxon>
        <taxon>Amphibia</taxon>
        <taxon>Batrachia</taxon>
        <taxon>Anura</taxon>
        <taxon>Pelobatoidea</taxon>
        <taxon>Pelobatidae</taxon>
        <taxon>Pelobates</taxon>
    </lineage>
</organism>
<dbReference type="Pfam" id="PF17771">
    <property type="entry name" value="ADAMTS_CR_2"/>
    <property type="match status" value="1"/>
</dbReference>
<dbReference type="Gene3D" id="3.40.1620.60">
    <property type="match status" value="1"/>
</dbReference>
<evidence type="ECO:0000256" key="18">
    <source>
        <dbReference type="PROSITE-ProRule" id="PRU00276"/>
    </source>
</evidence>
<dbReference type="FunFam" id="3.40.1620.60:FF:000001">
    <property type="entry name" value="A disintegrin and metalloproteinase with thrombospondin motifs 3"/>
    <property type="match status" value="1"/>
</dbReference>
<dbReference type="GO" id="GO:0003002">
    <property type="term" value="P:regionalization"/>
    <property type="evidence" value="ECO:0007669"/>
    <property type="project" value="UniProtKB-ARBA"/>
</dbReference>
<evidence type="ECO:0000256" key="12">
    <source>
        <dbReference type="ARBA" id="ARBA00022833"/>
    </source>
</evidence>